<dbReference type="EMBL" id="CP034545">
    <property type="protein sequence ID" value="AZQ52724.1"/>
    <property type="molecule type" value="Genomic_DNA"/>
</dbReference>
<dbReference type="CDD" id="cd02440">
    <property type="entry name" value="AdoMet_MTases"/>
    <property type="match status" value="1"/>
</dbReference>
<name>A0A3S9NAJ4_9BURK</name>
<dbReference type="GO" id="GO:0032259">
    <property type="term" value="P:methylation"/>
    <property type="evidence" value="ECO:0007669"/>
    <property type="project" value="UniProtKB-KW"/>
</dbReference>
<keyword evidence="1" id="KW-0175">Coiled coil</keyword>
<dbReference type="SUPFAM" id="SSF53335">
    <property type="entry name" value="S-adenosyl-L-methionine-dependent methyltransferases"/>
    <property type="match status" value="1"/>
</dbReference>
<accession>A0A3S9NAJ4</accession>
<keyword evidence="3" id="KW-0489">Methyltransferase</keyword>
<dbReference type="Pfam" id="PF08241">
    <property type="entry name" value="Methyltransf_11"/>
    <property type="match status" value="1"/>
</dbReference>
<sequence length="499" mass="55645">MDSFYRAFEDRHRGSRDLIKSRLEKYGPFVQPLTALYPGAMTFDVGCGRGEWLELMIEAGFNATGVDLDTEMLEACRERNLPAFQGDAIERLAALDSNSHALISAFHVVEHVSFEQLKTLVREALRVLKPGGLLILETPNPENIAVATCNFYIDPSHQKPVPPLLLSFVAEHAGFDRVKVVRLQEPAELKDPGAAIHFLHVLGGVSPDYAVVAQKDAGSTQGAFDQAFDTDYGLTIEALASRYETRLASSVSHVEERVQQAEELLRQSGERLVELTDRIGALLVQSQSAEERLRRLDDQGKLIEKQSQLVEQQSQLAAERNQLAEERIQIAAERIRLAEERIQLAEGRSQPADGERQQVEHQLSEAHARLQQAEAMMHQANAQLHAVYHSTSWRITRPVRIVGLVLKGQGKAVGKAGLKRVIRRAAQFGENNPWFRRLAVSALNRVPGVKQRLISVVTGTVRSYDPRPDVPPESLSPRAQRIHASLAWAAKSYKKKERA</sequence>
<dbReference type="SUPFAM" id="SSF57997">
    <property type="entry name" value="Tropomyosin"/>
    <property type="match status" value="1"/>
</dbReference>
<dbReference type="InterPro" id="IPR029063">
    <property type="entry name" value="SAM-dependent_MTases_sf"/>
</dbReference>
<gene>
    <name evidence="3" type="ORF">D5R55_04410</name>
</gene>
<dbReference type="InterPro" id="IPR013216">
    <property type="entry name" value="Methyltransf_11"/>
</dbReference>
<feature type="domain" description="Methyltransferase type 11" evidence="2">
    <location>
        <begin position="44"/>
        <end position="136"/>
    </location>
</feature>
<evidence type="ECO:0000313" key="3">
    <source>
        <dbReference type="EMBL" id="AZQ52724.1"/>
    </source>
</evidence>
<dbReference type="PANTHER" id="PTHR43861">
    <property type="entry name" value="TRANS-ACONITATE 2-METHYLTRANSFERASE-RELATED"/>
    <property type="match status" value="1"/>
</dbReference>
<evidence type="ECO:0000313" key="4">
    <source>
        <dbReference type="Proteomes" id="UP000277191"/>
    </source>
</evidence>
<dbReference type="Gene3D" id="1.20.5.170">
    <property type="match status" value="1"/>
</dbReference>
<proteinExistence type="predicted"/>
<dbReference type="AlphaFoldDB" id="A0A3S9NAJ4"/>
<organism evidence="3 4">
    <name type="scientific">Burkholderia cenocepacia</name>
    <dbReference type="NCBI Taxonomy" id="95486"/>
    <lineage>
        <taxon>Bacteria</taxon>
        <taxon>Pseudomonadati</taxon>
        <taxon>Pseudomonadota</taxon>
        <taxon>Betaproteobacteria</taxon>
        <taxon>Burkholderiales</taxon>
        <taxon>Burkholderiaceae</taxon>
        <taxon>Burkholderia</taxon>
        <taxon>Burkholderia cepacia complex</taxon>
    </lineage>
</organism>
<protein>
    <submittedName>
        <fullName evidence="3">Methyltransferase domain-containing protein</fullName>
    </submittedName>
</protein>
<keyword evidence="3" id="KW-0808">Transferase</keyword>
<dbReference type="Proteomes" id="UP000277191">
    <property type="component" value="Chromosome 1"/>
</dbReference>
<dbReference type="Gene3D" id="3.40.50.150">
    <property type="entry name" value="Vaccinia Virus protein VP39"/>
    <property type="match status" value="1"/>
</dbReference>
<evidence type="ECO:0000259" key="2">
    <source>
        <dbReference type="Pfam" id="PF08241"/>
    </source>
</evidence>
<dbReference type="GO" id="GO:0008757">
    <property type="term" value="F:S-adenosylmethionine-dependent methyltransferase activity"/>
    <property type="evidence" value="ECO:0007669"/>
    <property type="project" value="InterPro"/>
</dbReference>
<evidence type="ECO:0000256" key="1">
    <source>
        <dbReference type="SAM" id="Coils"/>
    </source>
</evidence>
<feature type="coiled-coil region" evidence="1">
    <location>
        <begin position="251"/>
        <end position="383"/>
    </location>
</feature>
<reference evidence="3 4" key="1">
    <citation type="submission" date="2018-12" db="EMBL/GenBank/DDBJ databases">
        <title>Cadmium resistance mechanism in endophytic bacteria Burkholderia cenocepacia YG-3.</title>
        <authorList>
            <person name="Zhang X."/>
            <person name="Wang X."/>
            <person name="Zhu Y."/>
        </authorList>
    </citation>
    <scope>NUCLEOTIDE SEQUENCE [LARGE SCALE GENOMIC DNA]</scope>
    <source>
        <strain evidence="3 4">YG-3</strain>
    </source>
</reference>